<dbReference type="InterPro" id="IPR036412">
    <property type="entry name" value="HAD-like_sf"/>
</dbReference>
<dbReference type="NCBIfam" id="TIGR01484">
    <property type="entry name" value="HAD-SF-IIB"/>
    <property type="match status" value="1"/>
</dbReference>
<dbReference type="SFLD" id="SFLDG01140">
    <property type="entry name" value="C2.B:_Phosphomannomutase_and_P"/>
    <property type="match status" value="1"/>
</dbReference>
<dbReference type="InterPro" id="IPR023214">
    <property type="entry name" value="HAD_sf"/>
</dbReference>
<accession>A0A0V8JNH5</accession>
<evidence type="ECO:0000259" key="2">
    <source>
        <dbReference type="Pfam" id="PF05116"/>
    </source>
</evidence>
<dbReference type="PROSITE" id="PS01229">
    <property type="entry name" value="COF_2"/>
    <property type="match status" value="1"/>
</dbReference>
<dbReference type="GO" id="GO:0005829">
    <property type="term" value="C:cytosol"/>
    <property type="evidence" value="ECO:0007669"/>
    <property type="project" value="TreeGrafter"/>
</dbReference>
<dbReference type="GO" id="GO:0016791">
    <property type="term" value="F:phosphatase activity"/>
    <property type="evidence" value="ECO:0007669"/>
    <property type="project" value="TreeGrafter"/>
</dbReference>
<dbReference type="PANTHER" id="PTHR10000">
    <property type="entry name" value="PHOSPHOSERINE PHOSPHATASE"/>
    <property type="match status" value="1"/>
</dbReference>
<comment type="caution">
    <text evidence="3">The sequence shown here is derived from an EMBL/GenBank/DDBJ whole genome shotgun (WGS) entry which is preliminary data.</text>
</comment>
<reference evidence="3 4" key="1">
    <citation type="submission" date="2015-11" db="EMBL/GenBank/DDBJ databases">
        <title>Bacillus caseinolyticus sp nov.</title>
        <authorList>
            <person name="Dastager S.G."/>
            <person name="Mawlankar R."/>
        </authorList>
    </citation>
    <scope>NUCLEOTIDE SEQUENCE [LARGE SCALE GENOMIC DNA]</scope>
    <source>
        <strain evidence="3 4">SGD-V-76</strain>
    </source>
</reference>
<keyword evidence="1" id="KW-0378">Hydrolase</keyword>
<dbReference type="Gene3D" id="3.40.50.1000">
    <property type="entry name" value="HAD superfamily/HAD-like"/>
    <property type="match status" value="1"/>
</dbReference>
<dbReference type="SFLD" id="SFLDS00003">
    <property type="entry name" value="Haloacid_Dehalogenase"/>
    <property type="match status" value="1"/>
</dbReference>
<dbReference type="RefSeq" id="WP_061786587.1">
    <property type="nucleotide sequence ID" value="NZ_KQ758644.1"/>
</dbReference>
<dbReference type="Proteomes" id="UP000053681">
    <property type="component" value="Unassembled WGS sequence"/>
</dbReference>
<evidence type="ECO:0000313" key="4">
    <source>
        <dbReference type="Proteomes" id="UP000053681"/>
    </source>
</evidence>
<keyword evidence="4" id="KW-1185">Reference proteome</keyword>
<dbReference type="InterPro" id="IPR006379">
    <property type="entry name" value="HAD-SF_hydro_IIB"/>
</dbReference>
<dbReference type="SFLD" id="SFLDG01141">
    <property type="entry name" value="C2.B.1:_Sucrose_Phosphatase_Li"/>
    <property type="match status" value="1"/>
</dbReference>
<dbReference type="Gene3D" id="3.30.70.1410">
    <property type="entry name" value="yhjk (haloacid dehalogenase-like hydrolase protein) domain"/>
    <property type="match status" value="1"/>
</dbReference>
<dbReference type="Pfam" id="PF05116">
    <property type="entry name" value="S6PP"/>
    <property type="match status" value="1"/>
</dbReference>
<gene>
    <name evidence="3" type="ORF">AS180_09565</name>
</gene>
<feature type="domain" description="Sucrose phosphatase-like" evidence="2">
    <location>
        <begin position="14"/>
        <end position="269"/>
    </location>
</feature>
<dbReference type="PANTHER" id="PTHR10000:SF57">
    <property type="entry name" value="KANOSAMINE-6-PHOSPHATE PHOSPHATASE"/>
    <property type="match status" value="1"/>
</dbReference>
<dbReference type="AlphaFoldDB" id="A0A0V8JNH5"/>
<name>A0A0V8JNH5_9BACI</name>
<dbReference type="SUPFAM" id="SSF56784">
    <property type="entry name" value="HAD-like"/>
    <property type="match status" value="1"/>
</dbReference>
<sequence>MNKKTYPHGKETHALIFFDFDETYFPHACTVEQLSMLQQLERYLHDVCSQYHVKIGWVTGSSIAHIESKMKKANLTYLPHFISSNLGTELYMVDEEGNKNSLPEWQAKIDASGFSKETVQSLLHQLRTDYEVVLTPQTQFGQQGYKMNYYYYTKSEQNTHSVLKVIRKLADEYAVEVNINRCNPKAGDPENAYDVDFIPKGTGKAATVHFMKAYYDVAHHRTLAFGDSGNDIDMLKAVEHGYLLFNATDEAKGLHDQHASSAYGEGIMEVCQQVFTSMK</sequence>
<evidence type="ECO:0000313" key="3">
    <source>
        <dbReference type="EMBL" id="KSU88160.1"/>
    </source>
</evidence>
<protein>
    <recommendedName>
        <fullName evidence="2">Sucrose phosphatase-like domain-containing protein</fullName>
    </recommendedName>
</protein>
<evidence type="ECO:0000256" key="1">
    <source>
        <dbReference type="ARBA" id="ARBA00022801"/>
    </source>
</evidence>
<proteinExistence type="predicted"/>
<organism evidence="3 4">
    <name type="scientific">Priestia veravalensis</name>
    <dbReference type="NCBI Taxonomy" id="1414648"/>
    <lineage>
        <taxon>Bacteria</taxon>
        <taxon>Bacillati</taxon>
        <taxon>Bacillota</taxon>
        <taxon>Bacilli</taxon>
        <taxon>Bacillales</taxon>
        <taxon>Bacillaceae</taxon>
        <taxon>Priestia</taxon>
    </lineage>
</organism>
<dbReference type="InterPro" id="IPR006380">
    <property type="entry name" value="SPP-like_dom"/>
</dbReference>
<dbReference type="GO" id="GO:0000287">
    <property type="term" value="F:magnesium ion binding"/>
    <property type="evidence" value="ECO:0007669"/>
    <property type="project" value="TreeGrafter"/>
</dbReference>
<dbReference type="EMBL" id="LNQP01000028">
    <property type="protein sequence ID" value="KSU88160.1"/>
    <property type="molecule type" value="Genomic_DNA"/>
</dbReference>